<evidence type="ECO:0000313" key="3">
    <source>
        <dbReference type="EMBL" id="GAB93809.1"/>
    </source>
</evidence>
<comment type="caution">
    <text evidence="3">The sequence shown here is derived from an EMBL/GenBank/DDBJ whole genome shotgun (WGS) entry which is preliminary data.</text>
</comment>
<keyword evidence="4" id="KW-1185">Reference proteome</keyword>
<proteinExistence type="predicted"/>
<dbReference type="EMBL" id="BAHC01000245">
    <property type="protein sequence ID" value="GAB93809.1"/>
    <property type="molecule type" value="Genomic_DNA"/>
</dbReference>
<feature type="transmembrane region" description="Helical" evidence="1">
    <location>
        <begin position="168"/>
        <end position="189"/>
    </location>
</feature>
<accession>K6X4X2</accession>
<dbReference type="InterPro" id="IPR000326">
    <property type="entry name" value="PAP2/HPO"/>
</dbReference>
<feature type="domain" description="Phosphatidic acid phosphatase type 2/haloperoxidase" evidence="2">
    <location>
        <begin position="139"/>
        <end position="206"/>
    </location>
</feature>
<dbReference type="SUPFAM" id="SSF48317">
    <property type="entry name" value="Acid phosphatase/Vanadium-dependent haloperoxidase"/>
    <property type="match status" value="1"/>
</dbReference>
<dbReference type="STRING" id="1108045.GORHZ_245_00465"/>
<evidence type="ECO:0000313" key="4">
    <source>
        <dbReference type="Proteomes" id="UP000008363"/>
    </source>
</evidence>
<dbReference type="Proteomes" id="UP000008363">
    <property type="component" value="Unassembled WGS sequence"/>
</dbReference>
<dbReference type="InterPro" id="IPR036938">
    <property type="entry name" value="PAP2/HPO_sf"/>
</dbReference>
<dbReference type="Pfam" id="PF01569">
    <property type="entry name" value="PAP2"/>
    <property type="match status" value="1"/>
</dbReference>
<evidence type="ECO:0000256" key="1">
    <source>
        <dbReference type="SAM" id="Phobius"/>
    </source>
</evidence>
<reference evidence="3 4" key="1">
    <citation type="submission" date="2012-08" db="EMBL/GenBank/DDBJ databases">
        <title>Whole genome shotgun sequence of Gordonia rhizosphera NBRC 16068.</title>
        <authorList>
            <person name="Takarada H."/>
            <person name="Isaki S."/>
            <person name="Hosoyama A."/>
            <person name="Tsuchikane K."/>
            <person name="Katsumata H."/>
            <person name="Baba S."/>
            <person name="Ohji S."/>
            <person name="Yamazaki S."/>
            <person name="Fujita N."/>
        </authorList>
    </citation>
    <scope>NUCLEOTIDE SEQUENCE [LARGE SCALE GENOMIC DNA]</scope>
    <source>
        <strain evidence="3 4">NBRC 16068</strain>
    </source>
</reference>
<keyword evidence="1" id="KW-0472">Membrane</keyword>
<feature type="transmembrane region" description="Helical" evidence="1">
    <location>
        <begin position="72"/>
        <end position="89"/>
    </location>
</feature>
<feature type="transmembrane region" description="Helical" evidence="1">
    <location>
        <begin position="12"/>
        <end position="35"/>
    </location>
</feature>
<dbReference type="eggNOG" id="COG0671">
    <property type="taxonomic scope" value="Bacteria"/>
</dbReference>
<feature type="transmembrane region" description="Helical" evidence="1">
    <location>
        <begin position="249"/>
        <end position="269"/>
    </location>
</feature>
<keyword evidence="1" id="KW-1133">Transmembrane helix</keyword>
<protein>
    <recommendedName>
        <fullName evidence="2">Phosphatidic acid phosphatase type 2/haloperoxidase domain-containing protein</fullName>
    </recommendedName>
</protein>
<organism evidence="3 4">
    <name type="scientific">Gordonia rhizosphera NBRC 16068</name>
    <dbReference type="NCBI Taxonomy" id="1108045"/>
    <lineage>
        <taxon>Bacteria</taxon>
        <taxon>Bacillati</taxon>
        <taxon>Actinomycetota</taxon>
        <taxon>Actinomycetes</taxon>
        <taxon>Mycobacteriales</taxon>
        <taxon>Gordoniaceae</taxon>
        <taxon>Gordonia</taxon>
    </lineage>
</organism>
<dbReference type="OrthoDB" id="3240395at2"/>
<keyword evidence="1" id="KW-0812">Transmembrane</keyword>
<dbReference type="Gene3D" id="1.20.144.10">
    <property type="entry name" value="Phosphatidic acid phosphatase type 2/haloperoxidase"/>
    <property type="match status" value="1"/>
</dbReference>
<name>K6X4X2_9ACTN</name>
<sequence>MTGSSAASPSLSLSRAALVTAAFLSAAAAVFWVFVWTTDGQRIDQWLFDRLGLLPQAIDLPRLVQVSTETDPRLWIALAVVVVVTVQIGRVRMGATMTRALVTTGLLLIFPVLAIVGARLLRDDVLIRPQIHDWITQTVNSAPSGHAAAATAAVVVLIRATPPLLRPWIAAVAGTWAALVEFGLIAVGWHRPSDVIISTLLVVGAGLLLPDPWPATRSAGPFALPLVAVAVTVAVPVIVGLHYPAAGPVGVAAVIAGVMGLSVAISCVGRRRVSAAGPHHPLERSSLHQPGDVVGDVVDASDERLAGDPRRVWRHQNVRQLVEGQV</sequence>
<feature type="transmembrane region" description="Helical" evidence="1">
    <location>
        <begin position="195"/>
        <end position="210"/>
    </location>
</feature>
<dbReference type="AlphaFoldDB" id="K6X4X2"/>
<evidence type="ECO:0000259" key="2">
    <source>
        <dbReference type="Pfam" id="PF01569"/>
    </source>
</evidence>
<gene>
    <name evidence="3" type="ORF">GORHZ_245_00465</name>
</gene>
<feature type="transmembrane region" description="Helical" evidence="1">
    <location>
        <begin position="101"/>
        <end position="121"/>
    </location>
</feature>
<feature type="transmembrane region" description="Helical" evidence="1">
    <location>
        <begin position="222"/>
        <end position="243"/>
    </location>
</feature>